<keyword evidence="3" id="KW-0597">Phosphoprotein</keyword>
<feature type="transmembrane region" description="Helical" evidence="4">
    <location>
        <begin position="30"/>
        <end position="51"/>
    </location>
</feature>
<keyword evidence="6" id="KW-0808">Transferase</keyword>
<keyword evidence="4" id="KW-0812">Transmembrane</keyword>
<dbReference type="GO" id="GO:0000155">
    <property type="term" value="F:phosphorelay sensor kinase activity"/>
    <property type="evidence" value="ECO:0007669"/>
    <property type="project" value="InterPro"/>
</dbReference>
<name>A0A368JUG9_9BACT</name>
<dbReference type="InterPro" id="IPR003594">
    <property type="entry name" value="HATPase_dom"/>
</dbReference>
<keyword evidence="6" id="KW-0418">Kinase</keyword>
<proteinExistence type="predicted"/>
<dbReference type="CDD" id="cd00082">
    <property type="entry name" value="HisKA"/>
    <property type="match status" value="1"/>
</dbReference>
<comment type="catalytic activity">
    <reaction evidence="1">
        <text>ATP + protein L-histidine = ADP + protein N-phospho-L-histidine.</text>
        <dbReference type="EC" id="2.7.13.3"/>
    </reaction>
</comment>
<dbReference type="Gene3D" id="3.30.565.10">
    <property type="entry name" value="Histidine kinase-like ATPase, C-terminal domain"/>
    <property type="match status" value="1"/>
</dbReference>
<dbReference type="SUPFAM" id="SSF55874">
    <property type="entry name" value="ATPase domain of HSP90 chaperone/DNA topoisomerase II/histidine kinase"/>
    <property type="match status" value="1"/>
</dbReference>
<evidence type="ECO:0000256" key="4">
    <source>
        <dbReference type="SAM" id="Phobius"/>
    </source>
</evidence>
<comment type="caution">
    <text evidence="6">The sequence shown here is derived from an EMBL/GenBank/DDBJ whole genome shotgun (WGS) entry which is preliminary data.</text>
</comment>
<evidence type="ECO:0000313" key="6">
    <source>
        <dbReference type="EMBL" id="RCR70576.1"/>
    </source>
</evidence>
<dbReference type="SMART" id="SM00387">
    <property type="entry name" value="HATPase_c"/>
    <property type="match status" value="1"/>
</dbReference>
<dbReference type="PANTHER" id="PTHR43547">
    <property type="entry name" value="TWO-COMPONENT HISTIDINE KINASE"/>
    <property type="match status" value="1"/>
</dbReference>
<evidence type="ECO:0000313" key="7">
    <source>
        <dbReference type="Proteomes" id="UP000253383"/>
    </source>
</evidence>
<keyword evidence="4" id="KW-0472">Membrane</keyword>
<evidence type="ECO:0000256" key="3">
    <source>
        <dbReference type="ARBA" id="ARBA00022553"/>
    </source>
</evidence>
<dbReference type="Gene3D" id="1.10.287.130">
    <property type="match status" value="1"/>
</dbReference>
<dbReference type="PROSITE" id="PS50109">
    <property type="entry name" value="HIS_KIN"/>
    <property type="match status" value="1"/>
</dbReference>
<dbReference type="OrthoDB" id="9810447at2"/>
<gene>
    <name evidence="6" type="ORF">DUE52_06415</name>
</gene>
<feature type="domain" description="Histidine kinase" evidence="5">
    <location>
        <begin position="218"/>
        <end position="433"/>
    </location>
</feature>
<feature type="transmembrane region" description="Helical" evidence="4">
    <location>
        <begin position="81"/>
        <end position="101"/>
    </location>
</feature>
<evidence type="ECO:0000259" key="5">
    <source>
        <dbReference type="PROSITE" id="PS50109"/>
    </source>
</evidence>
<dbReference type="Pfam" id="PF00512">
    <property type="entry name" value="HisKA"/>
    <property type="match status" value="1"/>
</dbReference>
<evidence type="ECO:0000256" key="1">
    <source>
        <dbReference type="ARBA" id="ARBA00000085"/>
    </source>
</evidence>
<accession>A0A368JUG9</accession>
<dbReference type="PRINTS" id="PR00344">
    <property type="entry name" value="BCTRLSENSOR"/>
</dbReference>
<reference evidence="6 7" key="1">
    <citation type="submission" date="2018-07" db="EMBL/GenBank/DDBJ databases">
        <title>Genome analysis of Larkinella rosea.</title>
        <authorList>
            <person name="Zhou Z."/>
            <person name="Wang G."/>
        </authorList>
    </citation>
    <scope>NUCLEOTIDE SEQUENCE [LARGE SCALE GENOMIC DNA]</scope>
    <source>
        <strain evidence="7">zzj9</strain>
    </source>
</reference>
<dbReference type="InterPro" id="IPR005467">
    <property type="entry name" value="His_kinase_dom"/>
</dbReference>
<dbReference type="PANTHER" id="PTHR43547:SF2">
    <property type="entry name" value="HYBRID SIGNAL TRANSDUCTION HISTIDINE KINASE C"/>
    <property type="match status" value="1"/>
</dbReference>
<feature type="transmembrane region" description="Helical" evidence="4">
    <location>
        <begin position="171"/>
        <end position="187"/>
    </location>
</feature>
<dbReference type="SMART" id="SM00388">
    <property type="entry name" value="HisKA"/>
    <property type="match status" value="1"/>
</dbReference>
<feature type="transmembrane region" description="Helical" evidence="4">
    <location>
        <begin position="107"/>
        <end position="124"/>
    </location>
</feature>
<dbReference type="InterPro" id="IPR003661">
    <property type="entry name" value="HisK_dim/P_dom"/>
</dbReference>
<keyword evidence="7" id="KW-1185">Reference proteome</keyword>
<dbReference type="InterPro" id="IPR036097">
    <property type="entry name" value="HisK_dim/P_sf"/>
</dbReference>
<organism evidence="6 7">
    <name type="scientific">Larkinella punicea</name>
    <dbReference type="NCBI Taxonomy" id="2315727"/>
    <lineage>
        <taxon>Bacteria</taxon>
        <taxon>Pseudomonadati</taxon>
        <taxon>Bacteroidota</taxon>
        <taxon>Cytophagia</taxon>
        <taxon>Cytophagales</taxon>
        <taxon>Spirosomataceae</taxon>
        <taxon>Larkinella</taxon>
    </lineage>
</organism>
<feature type="transmembrane region" description="Helical" evidence="4">
    <location>
        <begin position="57"/>
        <end position="74"/>
    </location>
</feature>
<dbReference type="RefSeq" id="WP_114405145.1">
    <property type="nucleotide sequence ID" value="NZ_QOWE01000004.1"/>
</dbReference>
<dbReference type="EMBL" id="QOWE01000004">
    <property type="protein sequence ID" value="RCR70576.1"/>
    <property type="molecule type" value="Genomic_DNA"/>
</dbReference>
<keyword evidence="4" id="KW-1133">Transmembrane helix</keyword>
<dbReference type="InterPro" id="IPR004358">
    <property type="entry name" value="Sig_transdc_His_kin-like_C"/>
</dbReference>
<dbReference type="Proteomes" id="UP000253383">
    <property type="component" value="Unassembled WGS sequence"/>
</dbReference>
<dbReference type="InterPro" id="IPR036890">
    <property type="entry name" value="HATPase_C_sf"/>
</dbReference>
<dbReference type="SUPFAM" id="SSF47384">
    <property type="entry name" value="Homodimeric domain of signal transducing histidine kinase"/>
    <property type="match status" value="1"/>
</dbReference>
<protein>
    <recommendedName>
        <fullName evidence="2">histidine kinase</fullName>
        <ecNumber evidence="2">2.7.13.3</ecNumber>
    </recommendedName>
</protein>
<dbReference type="EC" id="2.7.13.3" evidence="2"/>
<sequence>MEKPLLFKSIQRYFSALVGVPGETTLESRIFNSICVVGIVAMLYNIPFNYFIGLPEASLVSFLLFIALSFLYYLSRIKNKFYLTVSTGGVFVTLLLAGNYFFNAGVVGPSILLFMYVYFLLAIVSPSRQHVFWFCFNFLVVFTLLSVEYFYPDSVVGGYSSRLNQILDVGSSYLVGIVMIYLATYFFKKAYRAEQRLVEEKSVVLERLNAEKSKLFSIISHDLRSPLASVQQYIEILRETDLDDAQKKRIESDLLDVINHTQEMLFNLLSWSTTQMNGTKVELTHVNISTVLKPIIEIYKPLALKKEIQLAYSIHTPFEVVADSNMLQLIVRNLVGNAIKFTPSGGSIGVEVLESQSNCVIVVKDNGGGIKPEDKATLFSLKSRSTFGTNNEKGVGLGLFLCKEYAEVQQGKLWFESEPGVGTTFYLSLPLVRLPETVLIGKAA</sequence>
<dbReference type="AlphaFoldDB" id="A0A368JUG9"/>
<dbReference type="CDD" id="cd00075">
    <property type="entry name" value="HATPase"/>
    <property type="match status" value="1"/>
</dbReference>
<feature type="transmembrane region" description="Helical" evidence="4">
    <location>
        <begin position="131"/>
        <end position="151"/>
    </location>
</feature>
<evidence type="ECO:0000256" key="2">
    <source>
        <dbReference type="ARBA" id="ARBA00012438"/>
    </source>
</evidence>
<dbReference type="Pfam" id="PF02518">
    <property type="entry name" value="HATPase_c"/>
    <property type="match status" value="1"/>
</dbReference>